<feature type="transmembrane region" description="Helical" evidence="2">
    <location>
        <begin position="249"/>
        <end position="268"/>
    </location>
</feature>
<dbReference type="OrthoDB" id="435950at2759"/>
<name>A0A1Q9DE06_SYMMI</name>
<reference evidence="3 4" key="1">
    <citation type="submission" date="2016-02" db="EMBL/GenBank/DDBJ databases">
        <title>Genome analysis of coral dinoflagellate symbionts highlights evolutionary adaptations to a symbiotic lifestyle.</title>
        <authorList>
            <person name="Aranda M."/>
            <person name="Li Y."/>
            <person name="Liew Y.J."/>
            <person name="Baumgarten S."/>
            <person name="Simakov O."/>
            <person name="Wilson M."/>
            <person name="Piel J."/>
            <person name="Ashoor H."/>
            <person name="Bougouffa S."/>
            <person name="Bajic V.B."/>
            <person name="Ryu T."/>
            <person name="Ravasi T."/>
            <person name="Bayer T."/>
            <person name="Micklem G."/>
            <person name="Kim H."/>
            <person name="Bhak J."/>
            <person name="Lajeunesse T.C."/>
            <person name="Voolstra C.R."/>
        </authorList>
    </citation>
    <scope>NUCLEOTIDE SEQUENCE [LARGE SCALE GENOMIC DNA]</scope>
    <source>
        <strain evidence="3 4">CCMP2467</strain>
    </source>
</reference>
<gene>
    <name evidence="3" type="ORF">AK812_SmicGene24831</name>
</gene>
<accession>A0A1Q9DE06</accession>
<feature type="compositionally biased region" description="Polar residues" evidence="1">
    <location>
        <begin position="1"/>
        <end position="11"/>
    </location>
</feature>
<organism evidence="3 4">
    <name type="scientific">Symbiodinium microadriaticum</name>
    <name type="common">Dinoflagellate</name>
    <name type="synonym">Zooxanthella microadriatica</name>
    <dbReference type="NCBI Taxonomy" id="2951"/>
    <lineage>
        <taxon>Eukaryota</taxon>
        <taxon>Sar</taxon>
        <taxon>Alveolata</taxon>
        <taxon>Dinophyceae</taxon>
        <taxon>Suessiales</taxon>
        <taxon>Symbiodiniaceae</taxon>
        <taxon>Symbiodinium</taxon>
    </lineage>
</organism>
<evidence type="ECO:0000256" key="2">
    <source>
        <dbReference type="SAM" id="Phobius"/>
    </source>
</evidence>
<keyword evidence="2" id="KW-0812">Transmembrane</keyword>
<dbReference type="EMBL" id="LSRX01000588">
    <property type="protein sequence ID" value="OLP93290.1"/>
    <property type="molecule type" value="Genomic_DNA"/>
</dbReference>
<protein>
    <submittedName>
        <fullName evidence="3">Uncharacterized protein</fullName>
    </submittedName>
</protein>
<evidence type="ECO:0000313" key="4">
    <source>
        <dbReference type="Proteomes" id="UP000186817"/>
    </source>
</evidence>
<dbReference type="AlphaFoldDB" id="A0A1Q9DE06"/>
<evidence type="ECO:0000313" key="3">
    <source>
        <dbReference type="EMBL" id="OLP93290.1"/>
    </source>
</evidence>
<feature type="transmembrane region" description="Helical" evidence="2">
    <location>
        <begin position="585"/>
        <end position="604"/>
    </location>
</feature>
<feature type="compositionally biased region" description="Basic and acidic residues" evidence="1">
    <location>
        <begin position="78"/>
        <end position="87"/>
    </location>
</feature>
<dbReference type="Proteomes" id="UP000186817">
    <property type="component" value="Unassembled WGS sequence"/>
</dbReference>
<keyword evidence="4" id="KW-1185">Reference proteome</keyword>
<comment type="caution">
    <text evidence="3">The sequence shown here is derived from an EMBL/GenBank/DDBJ whole genome shotgun (WGS) entry which is preliminary data.</text>
</comment>
<evidence type="ECO:0000256" key="1">
    <source>
        <dbReference type="SAM" id="MobiDB-lite"/>
    </source>
</evidence>
<keyword evidence="2" id="KW-0472">Membrane</keyword>
<feature type="transmembrane region" description="Helical" evidence="2">
    <location>
        <begin position="206"/>
        <end position="229"/>
    </location>
</feature>
<feature type="region of interest" description="Disordered" evidence="1">
    <location>
        <begin position="1"/>
        <end position="87"/>
    </location>
</feature>
<proteinExistence type="predicted"/>
<sequence>MQPWSRQSTAQYPPLTFQRLEAYERPSKGSFLTAPSPGQQGQRGDGTGSAGLAPRFRDSMASGRMRNSTATEVEGDDFERNGTESEDRVGELTYSMDKQGTDLCTSMDSSNRSSWATWSPSRMRPKQSNATASMSLKSMELEDPSLLRATTLVHILAGWGKHLKTIGGGPPEYSNKIFSKSQPTEEIDYFVSHCWRDTRLPKLLALWIHSNIGGAICMSLLVGFALAMLVWQKVIPSTPAGLDGVGSRGLPWCLIFGSLTFAVSLVNWHHLRAACGFRRTYFMDKFCVHQGDPDLKRRGVASFAAFIGKSQRMLLLWSPQYFTRLWCTLEVAALVRASNGVNGQIEGALPLDFFPLQLASVSCMAWLLQFIAFLAIDIYRMFNPNDIAAASVTIFLVILASMILMRSLTATRFPVIRMTDPERVLKWFENLDTCNQHIREKVKDQVLAVLGPSQHYPTRMILPVMLINIFDEADYISSGLHVHQGANGWFSSMCWCCFVGTAVPVCYRISHYFFYKPCSSSWCECLMSLLAGVLDAQASYGNPMDRGGAWRVKGQDRQMMNASESTASRVALHLSVQHSRYAGGIPTWLSALAALALLFLLIWLQRADWIPLFYAMYDMVMYDFDNEVSL</sequence>
<feature type="transmembrane region" description="Helical" evidence="2">
    <location>
        <begin position="353"/>
        <end position="375"/>
    </location>
</feature>
<keyword evidence="2" id="KW-1133">Transmembrane helix</keyword>
<feature type="transmembrane region" description="Helical" evidence="2">
    <location>
        <begin position="387"/>
        <end position="408"/>
    </location>
</feature>